<dbReference type="OrthoDB" id="3134171at2759"/>
<dbReference type="AlphaFoldDB" id="A0A0C3AKN0"/>
<name>A0A0C3AKN0_SERVB</name>
<evidence type="ECO:0000313" key="1">
    <source>
        <dbReference type="EMBL" id="KIM25090.1"/>
    </source>
</evidence>
<organism evidence="1 2">
    <name type="scientific">Serendipita vermifera MAFF 305830</name>
    <dbReference type="NCBI Taxonomy" id="933852"/>
    <lineage>
        <taxon>Eukaryota</taxon>
        <taxon>Fungi</taxon>
        <taxon>Dikarya</taxon>
        <taxon>Basidiomycota</taxon>
        <taxon>Agaricomycotina</taxon>
        <taxon>Agaricomycetes</taxon>
        <taxon>Sebacinales</taxon>
        <taxon>Serendipitaceae</taxon>
        <taxon>Serendipita</taxon>
    </lineage>
</organism>
<evidence type="ECO:0008006" key="3">
    <source>
        <dbReference type="Google" id="ProtNLM"/>
    </source>
</evidence>
<reference evidence="2" key="2">
    <citation type="submission" date="2015-01" db="EMBL/GenBank/DDBJ databases">
        <title>Evolutionary Origins and Diversification of the Mycorrhizal Mutualists.</title>
        <authorList>
            <consortium name="DOE Joint Genome Institute"/>
            <consortium name="Mycorrhizal Genomics Consortium"/>
            <person name="Kohler A."/>
            <person name="Kuo A."/>
            <person name="Nagy L.G."/>
            <person name="Floudas D."/>
            <person name="Copeland A."/>
            <person name="Barry K.W."/>
            <person name="Cichocki N."/>
            <person name="Veneault-Fourrey C."/>
            <person name="LaButti K."/>
            <person name="Lindquist E.A."/>
            <person name="Lipzen A."/>
            <person name="Lundell T."/>
            <person name="Morin E."/>
            <person name="Murat C."/>
            <person name="Riley R."/>
            <person name="Ohm R."/>
            <person name="Sun H."/>
            <person name="Tunlid A."/>
            <person name="Henrissat B."/>
            <person name="Grigoriev I.V."/>
            <person name="Hibbett D.S."/>
            <person name="Martin F."/>
        </authorList>
    </citation>
    <scope>NUCLEOTIDE SEQUENCE [LARGE SCALE GENOMIC DNA]</scope>
    <source>
        <strain evidence="2">MAFF 305830</strain>
    </source>
</reference>
<proteinExistence type="predicted"/>
<keyword evidence="2" id="KW-1185">Reference proteome</keyword>
<dbReference type="Proteomes" id="UP000054097">
    <property type="component" value="Unassembled WGS sequence"/>
</dbReference>
<reference evidence="1 2" key="1">
    <citation type="submission" date="2014-04" db="EMBL/GenBank/DDBJ databases">
        <authorList>
            <consortium name="DOE Joint Genome Institute"/>
            <person name="Kuo A."/>
            <person name="Zuccaro A."/>
            <person name="Kohler A."/>
            <person name="Nagy L.G."/>
            <person name="Floudas D."/>
            <person name="Copeland A."/>
            <person name="Barry K.W."/>
            <person name="Cichocki N."/>
            <person name="Veneault-Fourrey C."/>
            <person name="LaButti K."/>
            <person name="Lindquist E.A."/>
            <person name="Lipzen A."/>
            <person name="Lundell T."/>
            <person name="Morin E."/>
            <person name="Murat C."/>
            <person name="Sun H."/>
            <person name="Tunlid A."/>
            <person name="Henrissat B."/>
            <person name="Grigoriev I.V."/>
            <person name="Hibbett D.S."/>
            <person name="Martin F."/>
            <person name="Nordberg H.P."/>
            <person name="Cantor M.N."/>
            <person name="Hua S.X."/>
        </authorList>
    </citation>
    <scope>NUCLEOTIDE SEQUENCE [LARGE SCALE GENOMIC DNA]</scope>
    <source>
        <strain evidence="1 2">MAFF 305830</strain>
    </source>
</reference>
<dbReference type="EMBL" id="KN824317">
    <property type="protein sequence ID" value="KIM25090.1"/>
    <property type="molecule type" value="Genomic_DNA"/>
</dbReference>
<protein>
    <recommendedName>
        <fullName evidence="3">F-box domain-containing protein</fullName>
    </recommendedName>
</protein>
<sequence>MSLIGTHASKYDVPKIVMNTPVEVWREIIDHALFDPVLYLTDPFYPGCNLHTALDDFSNHQYLFKLACQQGRLRLVSHSWKKAVDASPLKYFELYRDKSNHLDHSLAQSKSANRLELYDPSDNHIPVNARTQCGTCLKYRMSSLNINTFMTLFMDLKNKPLAARIPRLPNWFQYREYLEANEGQGINLFPNLKALFLKLQDLPIPGMLGLLSRLEFLSICLTFIDFDAAEEGSQGFRFPFLKILQAKISDQVGINFLAKWEMPLLAHLHLMSTEGEETMTSLGPFIDGVGANLISLRISCVDAYIRLSDNMWEKMPRLEYLGVSRVETLIPPPLRHPLHTFANLEALSLTTARESIYAAIQNWGALSTIAELHSWKNAPDDFEYICDKNPDPFHAHTISFC</sequence>
<accession>A0A0C3AKN0</accession>
<evidence type="ECO:0000313" key="2">
    <source>
        <dbReference type="Proteomes" id="UP000054097"/>
    </source>
</evidence>
<dbReference type="HOGENOM" id="CLU_647517_0_0_1"/>
<gene>
    <name evidence="1" type="ORF">M408DRAFT_26493</name>
</gene>